<protein>
    <submittedName>
        <fullName evidence="1">Uncharacterized protein</fullName>
    </submittedName>
</protein>
<evidence type="ECO:0000313" key="2">
    <source>
        <dbReference type="Proteomes" id="UP000028530"/>
    </source>
</evidence>
<sequence>MLFGRCPENFRTNFTASLNSVENRQTFALQETCLHGYFHLARTDNAGPDHSLRTQVANIDLFTRSAIRQGFARHSYVHCGAPCADDDLIATTYNFCDLQMAGSQNLIST</sequence>
<reference evidence="1 2" key="1">
    <citation type="submission" date="2015-11" db="EMBL/GenBank/DDBJ databases">
        <authorList>
            <person name="Chong T.M."/>
            <person name="Chan K.G."/>
            <person name="Dessaux Y."/>
        </authorList>
    </citation>
    <scope>NUCLEOTIDE SEQUENCE [LARGE SCALE GENOMIC DNA]</scope>
    <source>
        <strain evidence="1 2">S5.2</strain>
    </source>
</reference>
<organism evidence="1 2">
    <name type="scientific">Ectopseudomonas mendocina S5.2</name>
    <dbReference type="NCBI Taxonomy" id="1225174"/>
    <lineage>
        <taxon>Bacteria</taxon>
        <taxon>Pseudomonadati</taxon>
        <taxon>Pseudomonadota</taxon>
        <taxon>Gammaproteobacteria</taxon>
        <taxon>Pseudomonadales</taxon>
        <taxon>Pseudomonadaceae</taxon>
        <taxon>Ectopseudomonas</taxon>
    </lineage>
</organism>
<keyword evidence="2" id="KW-1185">Reference proteome</keyword>
<accession>A0ABN4IV47</accession>
<name>A0ABN4IV47_ECTME</name>
<dbReference type="Proteomes" id="UP000028530">
    <property type="component" value="Chromosome"/>
</dbReference>
<dbReference type="EMBL" id="CP013124">
    <property type="protein sequence ID" value="ALN18829.1"/>
    <property type="molecule type" value="Genomic_DNA"/>
</dbReference>
<evidence type="ECO:0000313" key="1">
    <source>
        <dbReference type="EMBL" id="ALN18829.1"/>
    </source>
</evidence>
<proteinExistence type="predicted"/>
<gene>
    <name evidence="1" type="ORF">DW68_009355</name>
</gene>